<dbReference type="EMBL" id="ACYH01000027">
    <property type="protein sequence ID" value="EEV20757.1"/>
    <property type="molecule type" value="Genomic_DNA"/>
</dbReference>
<feature type="signal peptide" evidence="1">
    <location>
        <begin position="1"/>
        <end position="19"/>
    </location>
</feature>
<dbReference type="RefSeq" id="WP_006188464.1">
    <property type="nucleotide sequence ID" value="NZ_ACYH01000027.1"/>
</dbReference>
<dbReference type="OrthoDB" id="357822at2"/>
<name>C8PPI5_9SPIR</name>
<protein>
    <submittedName>
        <fullName evidence="2">TonB family domain protein</fullName>
    </submittedName>
</protein>
<proteinExistence type="predicted"/>
<dbReference type="Proteomes" id="UP000004509">
    <property type="component" value="Unassembled WGS sequence"/>
</dbReference>
<dbReference type="STRING" id="596324.TREVI0001_1928"/>
<gene>
    <name evidence="2" type="ORF">TREVI0001_1928</name>
</gene>
<evidence type="ECO:0000313" key="2">
    <source>
        <dbReference type="EMBL" id="EEV20757.1"/>
    </source>
</evidence>
<sequence>MRKILCILCGLVMSAALFAELGAPNSLESALTSGVFDNEFDTQFTPNADFGTYDQHFIYGGLGNPFAGKDAADKTSSRSGIQAWTKQLFDAEGPMRFGYYMPGKLPMSFFASFGAGVVDTLGNYSKLITERPKAKTETEWTDESRTQLVSVTQTGYYLKPLFEKSRFNFQYLIGVGTGLNLVTGLQFEYERGNWQTGSTPHSGGNWQWWDNAYTKVTRNNADDAALSYTENKKGLDASVAPSIIDTSSLLNNLRIAPYKAAASTGDVFTIKIPVAFSLAGLNHVAALSVKTDLENAGGAYYFKQNGEEKDYTSTITNLKNEIRGEYGIEIPAADRDSDSWSVNAGIEFDIKTKMERWNYNYTASGVNVTGKYAADQKPAFAFKFDVTGARVLKFVSPQRSIRFNIKPTLKFEVITGMAKRLIAGHDFRDEGYDTTVTASGSVNGTKVTHSRITKGERGTAIIRTEFTSTASVPMGLKILPEGWKVGFLLGATPEFWYKVTTAFDDSSKYQNPSITEQNTVNGADDGTGYTNEAKYPGNIAIGESLNTDYTWGFSERHTIGLTVPFEGGAHLDIRVNGNLLDIEGFAVQAFIPLGTGRKTAAAE</sequence>
<accession>C8PPI5</accession>
<feature type="chain" id="PRO_5002990075" evidence="1">
    <location>
        <begin position="20"/>
        <end position="603"/>
    </location>
</feature>
<evidence type="ECO:0000256" key="1">
    <source>
        <dbReference type="SAM" id="SignalP"/>
    </source>
</evidence>
<evidence type="ECO:0000313" key="3">
    <source>
        <dbReference type="Proteomes" id="UP000004509"/>
    </source>
</evidence>
<comment type="caution">
    <text evidence="2">The sequence shown here is derived from an EMBL/GenBank/DDBJ whole genome shotgun (WGS) entry which is preliminary data.</text>
</comment>
<keyword evidence="1" id="KW-0732">Signal</keyword>
<dbReference type="AlphaFoldDB" id="C8PPI5"/>
<organism evidence="2 3">
    <name type="scientific">Treponema vincentii ATCC 35580</name>
    <dbReference type="NCBI Taxonomy" id="596324"/>
    <lineage>
        <taxon>Bacteria</taxon>
        <taxon>Pseudomonadati</taxon>
        <taxon>Spirochaetota</taxon>
        <taxon>Spirochaetia</taxon>
        <taxon>Spirochaetales</taxon>
        <taxon>Treponemataceae</taxon>
        <taxon>Treponema</taxon>
    </lineage>
</organism>
<reference evidence="2 3" key="1">
    <citation type="submission" date="2009-07" db="EMBL/GenBank/DDBJ databases">
        <authorList>
            <person name="Madupu R."/>
            <person name="Sebastian Y."/>
            <person name="Durkin A.S."/>
            <person name="Torralba M."/>
            <person name="Methe B."/>
            <person name="Sutton G.G."/>
            <person name="Strausberg R.L."/>
            <person name="Nelson K.E."/>
        </authorList>
    </citation>
    <scope>NUCLEOTIDE SEQUENCE [LARGE SCALE GENOMIC DNA]</scope>
    <source>
        <strain evidence="2 3">ATCC 35580</strain>
    </source>
</reference>
<dbReference type="eggNOG" id="ENOG502ZZ5E">
    <property type="taxonomic scope" value="Bacteria"/>
</dbReference>